<dbReference type="EMBL" id="JACMSC010000001">
    <property type="protein sequence ID" value="KAG6535071.1"/>
    <property type="molecule type" value="Genomic_DNA"/>
</dbReference>
<evidence type="ECO:0000313" key="8">
    <source>
        <dbReference type="EMBL" id="KAG6535071.1"/>
    </source>
</evidence>
<dbReference type="Pfam" id="PF02045">
    <property type="entry name" value="CBFB_NFYA"/>
    <property type="match status" value="1"/>
</dbReference>
<feature type="region of interest" description="Disordered" evidence="7">
    <location>
        <begin position="279"/>
        <end position="310"/>
    </location>
</feature>
<feature type="compositionally biased region" description="Basic and acidic residues" evidence="7">
    <location>
        <begin position="73"/>
        <end position="91"/>
    </location>
</feature>
<keyword evidence="4 6" id="KW-0804">Transcription</keyword>
<dbReference type="SMART" id="SM00521">
    <property type="entry name" value="CBF"/>
    <property type="match status" value="1"/>
</dbReference>
<organism evidence="8 9">
    <name type="scientific">Zingiber officinale</name>
    <name type="common">Ginger</name>
    <name type="synonym">Amomum zingiber</name>
    <dbReference type="NCBI Taxonomy" id="94328"/>
    <lineage>
        <taxon>Eukaryota</taxon>
        <taxon>Viridiplantae</taxon>
        <taxon>Streptophyta</taxon>
        <taxon>Embryophyta</taxon>
        <taxon>Tracheophyta</taxon>
        <taxon>Spermatophyta</taxon>
        <taxon>Magnoliopsida</taxon>
        <taxon>Liliopsida</taxon>
        <taxon>Zingiberales</taxon>
        <taxon>Zingiberaceae</taxon>
        <taxon>Zingiber</taxon>
    </lineage>
</organism>
<proteinExistence type="inferred from homology"/>
<gene>
    <name evidence="8" type="ORF">ZIOFF_000025</name>
</gene>
<feature type="compositionally biased region" description="Polar residues" evidence="7">
    <location>
        <begin position="300"/>
        <end position="310"/>
    </location>
</feature>
<comment type="caution">
    <text evidence="8">The sequence shown here is derived from an EMBL/GenBank/DDBJ whole genome shotgun (WGS) entry which is preliminary data.</text>
</comment>
<evidence type="ECO:0000256" key="2">
    <source>
        <dbReference type="ARBA" id="ARBA00023015"/>
    </source>
</evidence>
<keyword evidence="2 6" id="KW-0805">Transcription regulation</keyword>
<dbReference type="PANTHER" id="PTHR12632">
    <property type="entry name" value="TRANSCRIPTION FACTOR NF-Y ALPHA-RELATED"/>
    <property type="match status" value="1"/>
</dbReference>
<evidence type="ECO:0000256" key="1">
    <source>
        <dbReference type="ARBA" id="ARBA00004123"/>
    </source>
</evidence>
<dbReference type="AlphaFoldDB" id="A0A8J5HZP2"/>
<comment type="subcellular location">
    <subcellularLocation>
        <location evidence="1 6">Nucleus</location>
    </subcellularLocation>
</comment>
<dbReference type="Proteomes" id="UP000734854">
    <property type="component" value="Unassembled WGS sequence"/>
</dbReference>
<dbReference type="GO" id="GO:0003677">
    <property type="term" value="F:DNA binding"/>
    <property type="evidence" value="ECO:0007669"/>
    <property type="project" value="UniProtKB-KW"/>
</dbReference>
<comment type="function">
    <text evidence="6">Component of the sequence-specific heterotrimeric transcription factor (NF-Y) which specifically recognizes a 5'-CCAAT-3' box motif found in the promoters of its target genes.</text>
</comment>
<dbReference type="PROSITE" id="PS51152">
    <property type="entry name" value="NFYA_HAP2_2"/>
    <property type="match status" value="1"/>
</dbReference>
<feature type="region of interest" description="Disordered" evidence="7">
    <location>
        <begin position="68"/>
        <end position="93"/>
    </location>
</feature>
<comment type="similarity">
    <text evidence="6">Belongs to the NFYA/HAP2 subunit family.</text>
</comment>
<dbReference type="GO" id="GO:0005634">
    <property type="term" value="C:nucleus"/>
    <property type="evidence" value="ECO:0007669"/>
    <property type="project" value="UniProtKB-SubCell"/>
</dbReference>
<comment type="subunit">
    <text evidence="6">Heterotrimer.</text>
</comment>
<dbReference type="InterPro" id="IPR001289">
    <property type="entry name" value="NFYA"/>
</dbReference>
<evidence type="ECO:0000256" key="6">
    <source>
        <dbReference type="RuleBase" id="RU367155"/>
    </source>
</evidence>
<dbReference type="OrthoDB" id="1097733at2759"/>
<keyword evidence="3 6" id="KW-0238">DNA-binding</keyword>
<evidence type="ECO:0000256" key="3">
    <source>
        <dbReference type="ARBA" id="ARBA00023125"/>
    </source>
</evidence>
<reference evidence="8 9" key="1">
    <citation type="submission" date="2020-08" db="EMBL/GenBank/DDBJ databases">
        <title>Plant Genome Project.</title>
        <authorList>
            <person name="Zhang R.-G."/>
        </authorList>
    </citation>
    <scope>NUCLEOTIDE SEQUENCE [LARGE SCALE GENOMIC DNA]</scope>
    <source>
        <tissue evidence="8">Rhizome</tissue>
    </source>
</reference>
<protein>
    <recommendedName>
        <fullName evidence="6">Nuclear transcription factor Y subunit</fullName>
    </recommendedName>
</protein>
<keyword evidence="9" id="KW-1185">Reference proteome</keyword>
<evidence type="ECO:0000256" key="5">
    <source>
        <dbReference type="ARBA" id="ARBA00023242"/>
    </source>
</evidence>
<accession>A0A8J5HZP2</accession>
<name>A0A8J5HZP2_ZINOF</name>
<evidence type="ECO:0000256" key="4">
    <source>
        <dbReference type="ARBA" id="ARBA00023163"/>
    </source>
</evidence>
<sequence>MHHYAKASEMQVVGKKGSENNSLYSTSTFVNNPAWWNMSSANILQSSYSKELNMNMDYLAKDGNRETQLSHTISDHDSSTHSSDQSHREVSEMSEDNINQQYISIQSGTDNPYSKSDSPTKPVLCLGNSEVSFAPPKMNYGQSLGHMQYPYADPYLGGFLAVCGPPAMIHPQMAGTSSASRMPLPLQPAAEGPIYVNAKQYAAILRRRQLRARLEAENKLIKSRKPYLHESRHLHAMKRARGSGGRFLNTKQLEEQQQQQQQTQLSTMSVCQGLSDSASANARAVPTNGSKGGERKHFSFPTSNFHSSLE</sequence>
<evidence type="ECO:0000256" key="7">
    <source>
        <dbReference type="SAM" id="MobiDB-lite"/>
    </source>
</evidence>
<dbReference type="GO" id="GO:0003700">
    <property type="term" value="F:DNA-binding transcription factor activity"/>
    <property type="evidence" value="ECO:0007669"/>
    <property type="project" value="UniProtKB-UniRule"/>
</dbReference>
<keyword evidence="5 6" id="KW-0539">Nucleus</keyword>
<evidence type="ECO:0000313" key="9">
    <source>
        <dbReference type="Proteomes" id="UP000734854"/>
    </source>
</evidence>